<feature type="region of interest" description="Disordered" evidence="7">
    <location>
        <begin position="1"/>
        <end position="67"/>
    </location>
</feature>
<sequence>MYENFNTGEFKKSEEDDDDSDTWSHSFPSYSRFTFTGKTKSRLGRNHNKPNRPVLSKDENKAKEEISSNFCSVNSEYNSHVGESSSDQPPKTPGISWLRGNTFPSQNAFTPGSNMFKYSSSIRDNHTSVNDSGVDVSSQSNFFLNLKNDPTQSSSCKRNLAFNNTPFKSEENRGNTLKEPNRLLTKSSIPKPVFSQSPKHENKENTSDEKRSEYNIKKEVSPFDPSWNQLKRICDAGISTLPLMTKSSETGSMNVGVISFPEKSTSDSLRSNIFPYKFYERTNELKKEEDDSSNTPLDLSSGENLIHRNTGNISHGYDQIVEAVDTSKATSDSLSNSQEQPNNVVNNCSDKDDTTKKRDTVNSIFPKFLVPPHKIAVKDSCSNYNIASSSTSGVETVTKPSTFELLRPLNNQTPVVSSSLPQLGSQQSKTTSSLQLSQCSKSTSQNDNIPRFTIPDVVSTDKSGLNTVKTKTSPLSLVSKEDPLPSLSISSFSSVNKFPSERVSSVESGIIDQKINSNQNQMISKHTEQVNQVNTVPLKQLGNTISSNSLVNSHTLSSKVPNANIQTANLGQCVVDGCIIPKIENKIQHSVIYDPLAKSLSNMQKQTVPLSTQASLVDSSTDKKHSPSSDERNSVHLVNELQIKPVLCSRKQSEESKEVQSSSLGHYLYPNQQSGNVRELSKSPENCLHEQIQQLNFNSDSHIPKNEAMLKQSPPSQPHCQEQSIEPPENSLRKSPDQQKQSVPEIRDPISLQQAGSTFKLPDFKQKTYLAPQHDRRIASNTNDFPHLKPEIPQQINRPNISTMKKPQNSFKMSAPRGLLSRTNAELCVNNKSYTILSMLGRGGSSEVYQVLEPRSSKLMAVKCVDLSMVDRTIADGYLNEIDLLSKLQGCASVIRMFDYEYSQEYKMLYVVMEKGDTDLSQLIRDISKTTKISMSMIIYYWTEILTAVRDIHNQGIIHSDLKPANFLLVSGRLKLIDFGIASSQGDMTSVVKEVTTGTWNYMSPEAIRNTSNTSKGFKITYKSDVWSLGCILYNLVYGKTPFSHITNTWGKLQAIADPNHEIEFPDVGAPVVLAQALRSCFHRDPKQRPTVAELLSLQYHATCDTNHIGRQLLAILPPDWWLRVSHLFPDVKSNHDTKTSEGTTD</sequence>
<feature type="compositionally biased region" description="Polar residues" evidence="7">
    <location>
        <begin position="328"/>
        <end position="348"/>
    </location>
</feature>
<dbReference type="AlphaFoldDB" id="A0A1B6IJE1"/>
<feature type="region of interest" description="Disordered" evidence="7">
    <location>
        <begin position="706"/>
        <end position="758"/>
    </location>
</feature>
<gene>
    <name evidence="9" type="ORF">g.19375</name>
</gene>
<dbReference type="Pfam" id="PF00069">
    <property type="entry name" value="Pkinase"/>
    <property type="match status" value="1"/>
</dbReference>
<keyword evidence="4" id="KW-0418">Kinase</keyword>
<feature type="region of interest" description="Disordered" evidence="7">
    <location>
        <begin position="165"/>
        <end position="214"/>
    </location>
</feature>
<dbReference type="GO" id="GO:0098813">
    <property type="term" value="P:nuclear chromosome segregation"/>
    <property type="evidence" value="ECO:0007669"/>
    <property type="project" value="UniProtKB-ARBA"/>
</dbReference>
<dbReference type="GO" id="GO:0004674">
    <property type="term" value="F:protein serine/threonine kinase activity"/>
    <property type="evidence" value="ECO:0007669"/>
    <property type="project" value="UniProtKB-KW"/>
</dbReference>
<feature type="domain" description="Protein kinase" evidence="8">
    <location>
        <begin position="834"/>
        <end position="1104"/>
    </location>
</feature>
<dbReference type="GO" id="GO:0004712">
    <property type="term" value="F:protein serine/threonine/tyrosine kinase activity"/>
    <property type="evidence" value="ECO:0007669"/>
    <property type="project" value="TreeGrafter"/>
</dbReference>
<dbReference type="InterPro" id="IPR027084">
    <property type="entry name" value="Mps1_cat"/>
</dbReference>
<feature type="compositionally biased region" description="Basic residues" evidence="7">
    <location>
        <begin position="39"/>
        <end position="50"/>
    </location>
</feature>
<evidence type="ECO:0000256" key="6">
    <source>
        <dbReference type="PROSITE-ProRule" id="PRU10141"/>
    </source>
</evidence>
<dbReference type="GO" id="GO:0005634">
    <property type="term" value="C:nucleus"/>
    <property type="evidence" value="ECO:0007669"/>
    <property type="project" value="TreeGrafter"/>
</dbReference>
<organism evidence="9">
    <name type="scientific">Homalodisca liturata</name>
    <dbReference type="NCBI Taxonomy" id="320908"/>
    <lineage>
        <taxon>Eukaryota</taxon>
        <taxon>Metazoa</taxon>
        <taxon>Ecdysozoa</taxon>
        <taxon>Arthropoda</taxon>
        <taxon>Hexapoda</taxon>
        <taxon>Insecta</taxon>
        <taxon>Pterygota</taxon>
        <taxon>Neoptera</taxon>
        <taxon>Paraneoptera</taxon>
        <taxon>Hemiptera</taxon>
        <taxon>Auchenorrhyncha</taxon>
        <taxon>Membracoidea</taxon>
        <taxon>Cicadellidae</taxon>
        <taxon>Cicadellinae</taxon>
        <taxon>Proconiini</taxon>
        <taxon>Homalodisca</taxon>
    </lineage>
</organism>
<protein>
    <recommendedName>
        <fullName evidence="8">Protein kinase domain-containing protein</fullName>
    </recommendedName>
</protein>
<feature type="region of interest" description="Disordered" evidence="7">
    <location>
        <begin position="770"/>
        <end position="793"/>
    </location>
</feature>
<dbReference type="InterPro" id="IPR017441">
    <property type="entry name" value="Protein_kinase_ATP_BS"/>
</dbReference>
<dbReference type="InterPro" id="IPR008271">
    <property type="entry name" value="Ser/Thr_kinase_AS"/>
</dbReference>
<evidence type="ECO:0000259" key="8">
    <source>
        <dbReference type="PROSITE" id="PS50011"/>
    </source>
</evidence>
<dbReference type="FunFam" id="3.30.200.20:FF:000131">
    <property type="entry name" value="Dual specificity protein kinase TTK"/>
    <property type="match status" value="1"/>
</dbReference>
<dbReference type="GO" id="GO:0033316">
    <property type="term" value="P:meiotic spindle assembly checkpoint signaling"/>
    <property type="evidence" value="ECO:0007669"/>
    <property type="project" value="TreeGrafter"/>
</dbReference>
<dbReference type="PROSITE" id="PS50011">
    <property type="entry name" value="PROTEIN_KINASE_DOM"/>
    <property type="match status" value="1"/>
</dbReference>
<dbReference type="Gene3D" id="3.30.200.20">
    <property type="entry name" value="Phosphorylase Kinase, domain 1"/>
    <property type="match status" value="1"/>
</dbReference>
<keyword evidence="5 6" id="KW-0067">ATP-binding</keyword>
<evidence type="ECO:0000256" key="4">
    <source>
        <dbReference type="ARBA" id="ARBA00022777"/>
    </source>
</evidence>
<dbReference type="SUPFAM" id="SSF56112">
    <property type="entry name" value="Protein kinase-like (PK-like)"/>
    <property type="match status" value="1"/>
</dbReference>
<reference evidence="9" key="1">
    <citation type="submission" date="2015-11" db="EMBL/GenBank/DDBJ databases">
        <title>De novo transcriptome assembly of four potential Pierce s Disease insect vectors from Arizona vineyards.</title>
        <authorList>
            <person name="Tassone E.E."/>
        </authorList>
    </citation>
    <scope>NUCLEOTIDE SEQUENCE</scope>
</reference>
<accession>A0A1B6IJE1</accession>
<feature type="region of interest" description="Disordered" evidence="7">
    <location>
        <begin position="328"/>
        <end position="357"/>
    </location>
</feature>
<feature type="compositionally biased region" description="Basic and acidic residues" evidence="7">
    <location>
        <begin position="198"/>
        <end position="214"/>
    </location>
</feature>
<dbReference type="EMBL" id="GECU01020665">
    <property type="protein sequence ID" value="JAS87041.1"/>
    <property type="molecule type" value="Transcribed_RNA"/>
</dbReference>
<feature type="binding site" evidence="6">
    <location>
        <position position="863"/>
    </location>
    <ligand>
        <name>ATP</name>
        <dbReference type="ChEBI" id="CHEBI:30616"/>
    </ligand>
</feature>
<dbReference type="PROSITE" id="PS00107">
    <property type="entry name" value="PROTEIN_KINASE_ATP"/>
    <property type="match status" value="1"/>
</dbReference>
<evidence type="ECO:0000256" key="7">
    <source>
        <dbReference type="SAM" id="MobiDB-lite"/>
    </source>
</evidence>
<feature type="compositionally biased region" description="Low complexity" evidence="7">
    <location>
        <begin position="414"/>
        <end position="445"/>
    </location>
</feature>
<dbReference type="Gene3D" id="1.10.510.10">
    <property type="entry name" value="Transferase(Phosphotransferase) domain 1"/>
    <property type="match status" value="1"/>
</dbReference>
<feature type="region of interest" description="Disordered" evidence="7">
    <location>
        <begin position="285"/>
        <end position="306"/>
    </location>
</feature>
<feature type="region of interest" description="Disordered" evidence="7">
    <location>
        <begin position="649"/>
        <end position="684"/>
    </location>
</feature>
<evidence type="ECO:0000313" key="9">
    <source>
        <dbReference type="EMBL" id="JAS87041.1"/>
    </source>
</evidence>
<feature type="region of interest" description="Disordered" evidence="7">
    <location>
        <begin position="611"/>
        <end position="636"/>
    </location>
</feature>
<evidence type="ECO:0000256" key="2">
    <source>
        <dbReference type="ARBA" id="ARBA00022679"/>
    </source>
</evidence>
<feature type="compositionally biased region" description="Basic and acidic residues" evidence="7">
    <location>
        <begin position="620"/>
        <end position="634"/>
    </location>
</feature>
<evidence type="ECO:0000256" key="3">
    <source>
        <dbReference type="ARBA" id="ARBA00022741"/>
    </source>
</evidence>
<feature type="compositionally biased region" description="Polar residues" evidence="7">
    <location>
        <begin position="293"/>
        <end position="306"/>
    </location>
</feature>
<dbReference type="GO" id="GO:0034501">
    <property type="term" value="P:protein localization to kinetochore"/>
    <property type="evidence" value="ECO:0007669"/>
    <property type="project" value="TreeGrafter"/>
</dbReference>
<dbReference type="PANTHER" id="PTHR22974:SF21">
    <property type="entry name" value="DUAL SPECIFICITY PROTEIN KINASE TTK"/>
    <property type="match status" value="1"/>
</dbReference>
<evidence type="ECO:0000256" key="1">
    <source>
        <dbReference type="ARBA" id="ARBA00022527"/>
    </source>
</evidence>
<dbReference type="PANTHER" id="PTHR22974">
    <property type="entry name" value="MIXED LINEAGE PROTEIN KINASE"/>
    <property type="match status" value="1"/>
</dbReference>
<dbReference type="SMART" id="SM00220">
    <property type="entry name" value="S_TKc"/>
    <property type="match status" value="1"/>
</dbReference>
<dbReference type="PROSITE" id="PS00108">
    <property type="entry name" value="PROTEIN_KINASE_ST"/>
    <property type="match status" value="1"/>
</dbReference>
<evidence type="ECO:0000256" key="5">
    <source>
        <dbReference type="ARBA" id="ARBA00022840"/>
    </source>
</evidence>
<proteinExistence type="predicted"/>
<keyword evidence="3 6" id="KW-0547">Nucleotide-binding</keyword>
<dbReference type="GO" id="GO:0000776">
    <property type="term" value="C:kinetochore"/>
    <property type="evidence" value="ECO:0007669"/>
    <property type="project" value="TreeGrafter"/>
</dbReference>
<name>A0A1B6IJE1_9HEMI</name>
<dbReference type="GO" id="GO:0007094">
    <property type="term" value="P:mitotic spindle assembly checkpoint signaling"/>
    <property type="evidence" value="ECO:0007669"/>
    <property type="project" value="TreeGrafter"/>
</dbReference>
<feature type="region of interest" description="Disordered" evidence="7">
    <location>
        <begin position="414"/>
        <end position="455"/>
    </location>
</feature>
<feature type="compositionally biased region" description="Polar residues" evidence="7">
    <location>
        <begin position="23"/>
        <end position="38"/>
    </location>
</feature>
<dbReference type="InterPro" id="IPR000719">
    <property type="entry name" value="Prot_kinase_dom"/>
</dbReference>
<dbReference type="CDD" id="cd14131">
    <property type="entry name" value="PKc_Mps1"/>
    <property type="match status" value="1"/>
</dbReference>
<dbReference type="InterPro" id="IPR011009">
    <property type="entry name" value="Kinase-like_dom_sf"/>
</dbReference>
<feature type="compositionally biased region" description="Basic and acidic residues" evidence="7">
    <location>
        <begin position="55"/>
        <end position="66"/>
    </location>
</feature>
<keyword evidence="1" id="KW-0723">Serine/threonine-protein kinase</keyword>
<keyword evidence="2" id="KW-0808">Transferase</keyword>
<dbReference type="GO" id="GO:0005524">
    <property type="term" value="F:ATP binding"/>
    <property type="evidence" value="ECO:0007669"/>
    <property type="project" value="UniProtKB-UniRule"/>
</dbReference>